<keyword evidence="7" id="KW-1133">Transmembrane helix</keyword>
<evidence type="ECO:0000256" key="1">
    <source>
        <dbReference type="ARBA" id="ARBA00004533"/>
    </source>
</evidence>
<dbReference type="STRING" id="1143323.M787_000235"/>
<organism evidence="8 9">
    <name type="scientific">Chlamydia gallinacea 08-1274/3</name>
    <dbReference type="NCBI Taxonomy" id="1143323"/>
    <lineage>
        <taxon>Bacteria</taxon>
        <taxon>Pseudomonadati</taxon>
        <taxon>Chlamydiota</taxon>
        <taxon>Chlamydiia</taxon>
        <taxon>Chlamydiales</taxon>
        <taxon>Chlamydiaceae</taxon>
        <taxon>Chlamydia/Chlamydophila group</taxon>
        <taxon>Chlamydia</taxon>
    </lineage>
</organism>
<evidence type="ECO:0000256" key="4">
    <source>
        <dbReference type="ARBA" id="ARBA00022679"/>
    </source>
</evidence>
<reference evidence="8 9" key="1">
    <citation type="journal article" date="2014" name="Syst. Appl. Microbiol.">
        <title>Evidence for the existence of two new members of the family Chlamydiaceae and proposal of Chlamydia avium sp. nov. and Chlamydia gallinacea sp. nov.</title>
        <authorList>
            <person name="Sachse K."/>
            <person name="Laroucau K."/>
            <person name="Riege K."/>
            <person name="Wehner S."/>
            <person name="Dilcher M."/>
            <person name="Creasy H.H."/>
            <person name="Weidmann M."/>
            <person name="Myers G."/>
            <person name="Vorimore F."/>
            <person name="Vicari N."/>
            <person name="Magnino S."/>
            <person name="Liebler-Tenorio E."/>
            <person name="Ruettger A."/>
            <person name="Bavoil P.M."/>
            <person name="Hufert F.T."/>
            <person name="Rossello-Mora R."/>
            <person name="Marz M."/>
        </authorList>
    </citation>
    <scope>NUCLEOTIDE SEQUENCE [LARGE SCALE GENOMIC DNA]</scope>
    <source>
        <strain evidence="8 9">08-1274/3</strain>
    </source>
</reference>
<dbReference type="GeneID" id="81477730"/>
<keyword evidence="2" id="KW-1003">Cell membrane</keyword>
<evidence type="ECO:0000256" key="7">
    <source>
        <dbReference type="SAM" id="Phobius"/>
    </source>
</evidence>
<dbReference type="PANTHER" id="PTHR30606:SF10">
    <property type="entry name" value="PHOSPHATIDYLINOSITOL MANNOSIDE ACYLTRANSFERASE"/>
    <property type="match status" value="1"/>
</dbReference>
<keyword evidence="3" id="KW-0997">Cell inner membrane</keyword>
<protein>
    <submittedName>
        <fullName evidence="8">Lipid A biosynthesis lauroyl acyltransferase</fullName>
    </submittedName>
</protein>
<accession>A0A173DXW7</accession>
<evidence type="ECO:0000256" key="3">
    <source>
        <dbReference type="ARBA" id="ARBA00022519"/>
    </source>
</evidence>
<dbReference type="GO" id="GO:0016746">
    <property type="term" value="F:acyltransferase activity"/>
    <property type="evidence" value="ECO:0007669"/>
    <property type="project" value="UniProtKB-KW"/>
</dbReference>
<evidence type="ECO:0000313" key="9">
    <source>
        <dbReference type="Proteomes" id="UP000019147"/>
    </source>
</evidence>
<keyword evidence="4 8" id="KW-0808">Transferase</keyword>
<evidence type="ECO:0000256" key="2">
    <source>
        <dbReference type="ARBA" id="ARBA00022475"/>
    </source>
</evidence>
<keyword evidence="6 8" id="KW-0012">Acyltransferase</keyword>
<dbReference type="KEGG" id="cgz:M787_000235"/>
<dbReference type="CDD" id="cd07984">
    <property type="entry name" value="LPLAT_LABLAT-like"/>
    <property type="match status" value="1"/>
</dbReference>
<dbReference type="AlphaFoldDB" id="A0A173DXW7"/>
<keyword evidence="5 7" id="KW-0472">Membrane</keyword>
<dbReference type="NCBIfam" id="NF004569">
    <property type="entry name" value="PRK05906.1"/>
    <property type="match status" value="1"/>
</dbReference>
<dbReference type="eggNOG" id="COG1560">
    <property type="taxonomic scope" value="Bacteria"/>
</dbReference>
<keyword evidence="7" id="KW-0812">Transmembrane</keyword>
<dbReference type="RefSeq" id="WP_021828463.1">
    <property type="nucleotide sequence ID" value="NZ_CP015840.1"/>
</dbReference>
<dbReference type="OrthoDB" id="9801955at2"/>
<dbReference type="Proteomes" id="UP000019147">
    <property type="component" value="Chromosome"/>
</dbReference>
<dbReference type="Pfam" id="PF03279">
    <property type="entry name" value="Lip_A_acyltrans"/>
    <property type="match status" value="1"/>
</dbReference>
<dbReference type="GO" id="GO:0009247">
    <property type="term" value="P:glycolipid biosynthetic process"/>
    <property type="evidence" value="ECO:0007669"/>
    <property type="project" value="UniProtKB-ARBA"/>
</dbReference>
<gene>
    <name evidence="8" type="ORF">M787_000235</name>
</gene>
<evidence type="ECO:0000313" key="8">
    <source>
        <dbReference type="EMBL" id="ANG65759.1"/>
    </source>
</evidence>
<dbReference type="PANTHER" id="PTHR30606">
    <property type="entry name" value="LIPID A BIOSYNTHESIS LAUROYL ACYLTRANSFERASE"/>
    <property type="match status" value="1"/>
</dbReference>
<sequence length="459" mass="52871">MFTILRHLKKTIVDFCIYFLGTSSIYIFKFFPLPWLQYLGKVLGTAVFYIVPNYRKTALTNLSLAFPQKPFSEKYLLAKQSIQHVMITLLELLAVEGLAHKLDEYISIATSDTHPEGFSNHEVITKEELEETFTELKNNQGIILFCGHQANWELPFLYITRDFPGLAFAKPIKNVRLNKKIFSLREMFKGKIVSPKQGIPSALQALNKGHIIGIVGDQALLISSYAYPLFGHEAFTTTTPALLAYKTGRPVMAISVCRQSNGYTIIPSKKFYADKSLPIKESIPLLMNNLMSFLEKGIACRPEQWMWMHKRWKKKLHNKIKKKYAYSYILVIPPKFLEEKQRQFLHDLKDFYLGAQLTLALQKQQAPAYIEEVSSSYSIQQYHTLKDLTRIPNVFHAVFDLQGLPRTIRQHFKKTGSLAIYTHKKLEKKLTHPQDPLINALRGILRTPQRPKDFVSPFS</sequence>
<name>A0A173DXW7_9CHLA</name>
<proteinExistence type="predicted"/>
<feature type="transmembrane region" description="Helical" evidence="7">
    <location>
        <begin position="12"/>
        <end position="29"/>
    </location>
</feature>
<evidence type="ECO:0000256" key="6">
    <source>
        <dbReference type="ARBA" id="ARBA00023315"/>
    </source>
</evidence>
<dbReference type="GO" id="GO:0005886">
    <property type="term" value="C:plasma membrane"/>
    <property type="evidence" value="ECO:0007669"/>
    <property type="project" value="UniProtKB-SubCell"/>
</dbReference>
<evidence type="ECO:0000256" key="5">
    <source>
        <dbReference type="ARBA" id="ARBA00023136"/>
    </source>
</evidence>
<comment type="subcellular location">
    <subcellularLocation>
        <location evidence="1">Cell inner membrane</location>
    </subcellularLocation>
</comment>
<dbReference type="InterPro" id="IPR004960">
    <property type="entry name" value="LipA_acyltrans"/>
</dbReference>
<dbReference type="EMBL" id="CP015840">
    <property type="protein sequence ID" value="ANG65759.1"/>
    <property type="molecule type" value="Genomic_DNA"/>
</dbReference>